<dbReference type="Gene3D" id="1.20.58.220">
    <property type="entry name" value="Phosphate transport system protein phou homolog 2, domain 2"/>
    <property type="match status" value="1"/>
</dbReference>
<keyword evidence="2" id="KW-0813">Transport</keyword>
<protein>
    <submittedName>
        <fullName evidence="4">Phosphate transport system regulatory protein PhoU</fullName>
    </submittedName>
</protein>
<feature type="domain" description="PhoU" evidence="3">
    <location>
        <begin position="28"/>
        <end position="114"/>
    </location>
</feature>
<accession>A0ABY7GLD2</accession>
<evidence type="ECO:0000259" key="3">
    <source>
        <dbReference type="Pfam" id="PF01895"/>
    </source>
</evidence>
<keyword evidence="2" id="KW-0592">Phosphate transport</keyword>
<evidence type="ECO:0000313" key="4">
    <source>
        <dbReference type="EMBL" id="WAR45319.1"/>
    </source>
</evidence>
<comment type="similarity">
    <text evidence="1">Belongs to the PhoU family.</text>
</comment>
<dbReference type="SUPFAM" id="SSF109755">
    <property type="entry name" value="PhoU-like"/>
    <property type="match status" value="1"/>
</dbReference>
<dbReference type="PANTHER" id="PTHR42930:SF3">
    <property type="entry name" value="PHOSPHATE-SPECIFIC TRANSPORT SYSTEM ACCESSORY PROTEIN PHOU"/>
    <property type="match status" value="1"/>
</dbReference>
<gene>
    <name evidence="4" type="ORF">NM686_002060</name>
</gene>
<keyword evidence="5" id="KW-1185">Reference proteome</keyword>
<evidence type="ECO:0000256" key="1">
    <source>
        <dbReference type="ARBA" id="ARBA00008107"/>
    </source>
</evidence>
<dbReference type="EMBL" id="CP113517">
    <property type="protein sequence ID" value="WAR45319.1"/>
    <property type="molecule type" value="Genomic_DNA"/>
</dbReference>
<name>A0ABY7GLD2_9GAMM</name>
<dbReference type="RefSeq" id="WP_255190292.1">
    <property type="nucleotide sequence ID" value="NZ_CP113517.1"/>
</dbReference>
<evidence type="ECO:0000313" key="5">
    <source>
        <dbReference type="Proteomes" id="UP001162780"/>
    </source>
</evidence>
<reference evidence="4" key="1">
    <citation type="submission" date="2022-11" db="EMBL/GenBank/DDBJ databases">
        <title>Methylomonas rapida sp. nov., Carotenoid-Producing Obligate Methanotrophs with High Growth Characteristics and Biotechnological Potential.</title>
        <authorList>
            <person name="Tikhonova E.N."/>
            <person name="Suleimanov R.Z."/>
            <person name="Miroshnikov K."/>
            <person name="Oshkin I.Y."/>
            <person name="Belova S.E."/>
            <person name="Danilova O.V."/>
            <person name="Ashikhmin A."/>
            <person name="Konopkin A."/>
            <person name="But S.Y."/>
            <person name="Khmelenina V.N."/>
            <person name="Kuznetsov N."/>
            <person name="Pimenov N.V."/>
            <person name="Dedysh S.N."/>
        </authorList>
    </citation>
    <scope>NUCLEOTIDE SEQUENCE</scope>
    <source>
        <strain evidence="4">MP1</strain>
    </source>
</reference>
<dbReference type="PANTHER" id="PTHR42930">
    <property type="entry name" value="PHOSPHATE-SPECIFIC TRANSPORT SYSTEM ACCESSORY PROTEIN PHOU"/>
    <property type="match status" value="1"/>
</dbReference>
<dbReference type="Proteomes" id="UP001162780">
    <property type="component" value="Chromosome"/>
</dbReference>
<dbReference type="InterPro" id="IPR026022">
    <property type="entry name" value="PhoU_dom"/>
</dbReference>
<evidence type="ECO:0000256" key="2">
    <source>
        <dbReference type="ARBA" id="ARBA00022592"/>
    </source>
</evidence>
<dbReference type="InterPro" id="IPR038078">
    <property type="entry name" value="PhoU-like_sf"/>
</dbReference>
<dbReference type="InterPro" id="IPR028366">
    <property type="entry name" value="PhoU"/>
</dbReference>
<proteinExistence type="inferred from homology"/>
<organism evidence="4 5">
    <name type="scientific">Methylomonas rapida</name>
    <dbReference type="NCBI Taxonomy" id="2963939"/>
    <lineage>
        <taxon>Bacteria</taxon>
        <taxon>Pseudomonadati</taxon>
        <taxon>Pseudomonadota</taxon>
        <taxon>Gammaproteobacteria</taxon>
        <taxon>Methylococcales</taxon>
        <taxon>Methylococcaceae</taxon>
        <taxon>Methylomonas</taxon>
    </lineage>
</organism>
<sequence>MTNQTSEIEPESPLHLFDGKLGALQGLLLEMTELLMYQLEQTLHALDYADADLALRVIARDRKVDDYQARIENEVHLLLDASLTLPSDLRTLMIVSKMAGTLEKIGNEVADFARLSESLLACHGAADNAELLTDIIKIGRMIKIMLDKMAVVQETRYSNQAYKLMRYGWNCDTLLQQSLEHQLVIMTRSSSGIDHSLDALRILKALERCAGLSRHIAEYQILMLDSVDMRRLSTPDNAPSRHDYAHEHRASFAPGKALQLRQ</sequence>
<dbReference type="Pfam" id="PF01895">
    <property type="entry name" value="PhoU"/>
    <property type="match status" value="1"/>
</dbReference>